<dbReference type="AlphaFoldDB" id="K4BHF3"/>
<dbReference type="PaxDb" id="4081-Solyc03g065190.1.1"/>
<proteinExistence type="predicted"/>
<dbReference type="PhylomeDB" id="K4BHF3"/>
<evidence type="ECO:0000313" key="1">
    <source>
        <dbReference type="EnsemblPlants" id="Solyc03g065190.1.1"/>
    </source>
</evidence>
<sequence length="123" mass="14453">MVQMDVIHVDVLKYLSQALKKTKEAYMVLDNRMNMQKLYFALMRTSVLVISMKGEDVFVMNVGNNRAALQDVQRIKSKHPYLPCSIMNDRVKRSLKVTTAFGMEFYDLLEMQQGNRRRYHDDV</sequence>
<dbReference type="STRING" id="4081.K4BHF3"/>
<dbReference type="SUPFAM" id="SSF81606">
    <property type="entry name" value="PP2C-like"/>
    <property type="match status" value="1"/>
</dbReference>
<dbReference type="eggNOG" id="KOG0700">
    <property type="taxonomic scope" value="Eukaryota"/>
</dbReference>
<organism evidence="1">
    <name type="scientific">Solanum lycopersicum</name>
    <name type="common">Tomato</name>
    <name type="synonym">Lycopersicon esculentum</name>
    <dbReference type="NCBI Taxonomy" id="4081"/>
    <lineage>
        <taxon>Eukaryota</taxon>
        <taxon>Viridiplantae</taxon>
        <taxon>Streptophyta</taxon>
        <taxon>Embryophyta</taxon>
        <taxon>Tracheophyta</taxon>
        <taxon>Spermatophyta</taxon>
        <taxon>Magnoliopsida</taxon>
        <taxon>eudicotyledons</taxon>
        <taxon>Gunneridae</taxon>
        <taxon>Pentapetalae</taxon>
        <taxon>asterids</taxon>
        <taxon>lamiids</taxon>
        <taxon>Solanales</taxon>
        <taxon>Solanaceae</taxon>
        <taxon>Solanoideae</taxon>
        <taxon>Solaneae</taxon>
        <taxon>Solanum</taxon>
        <taxon>Solanum subgen. Lycopersicon</taxon>
    </lineage>
</organism>
<dbReference type="InParanoid" id="K4BHF3"/>
<dbReference type="InterPro" id="IPR036457">
    <property type="entry name" value="PPM-type-like_dom_sf"/>
</dbReference>
<protein>
    <submittedName>
        <fullName evidence="1">Uncharacterized protein</fullName>
    </submittedName>
</protein>
<evidence type="ECO:0000313" key="2">
    <source>
        <dbReference type="Proteomes" id="UP000004994"/>
    </source>
</evidence>
<keyword evidence="2" id="KW-1185">Reference proteome</keyword>
<dbReference type="HOGENOM" id="CLU_2019260_0_0_1"/>
<reference evidence="1" key="2">
    <citation type="submission" date="2015-06" db="UniProtKB">
        <authorList>
            <consortium name="EnsemblPlants"/>
        </authorList>
    </citation>
    <scope>IDENTIFICATION</scope>
    <source>
        <strain evidence="1">cv. Heinz 1706</strain>
    </source>
</reference>
<dbReference type="EnsemblPlants" id="Solyc03g065190.1.1">
    <property type="protein sequence ID" value="Solyc03g065190.1.1"/>
    <property type="gene ID" value="Solyc03g065190.1"/>
</dbReference>
<accession>K4BHF3</accession>
<name>K4BHF3_SOLLC</name>
<dbReference type="Gramene" id="Solyc03g065190.1.1">
    <property type="protein sequence ID" value="Solyc03g065190.1.1"/>
    <property type="gene ID" value="Solyc03g065190.1"/>
</dbReference>
<reference evidence="1" key="1">
    <citation type="journal article" date="2012" name="Nature">
        <title>The tomato genome sequence provides insights into fleshy fruit evolution.</title>
        <authorList>
            <consortium name="Tomato Genome Consortium"/>
        </authorList>
    </citation>
    <scope>NUCLEOTIDE SEQUENCE [LARGE SCALE GENOMIC DNA]</scope>
    <source>
        <strain evidence="1">cv. Heinz 1706</strain>
    </source>
</reference>
<dbReference type="Proteomes" id="UP000004994">
    <property type="component" value="Chromosome 3"/>
</dbReference>